<dbReference type="Gene3D" id="3.40.50.1000">
    <property type="entry name" value="HAD superfamily/HAD-like"/>
    <property type="match status" value="1"/>
</dbReference>
<sequence>MNVYDFDNTIYKGDSTAHFYFFCLKRHPSMIKYIPSLAAGFAGYYIFKKGDKTHFKERMYRFLKCIDLEKDVNDFWDKHISNVKGWYLKQQKPDDVIISASSVFLLTPICQKLGIKYLIASPVDKKTGKYNGLNCHGEEKVRRFYEEFPNGKIDEFYSDSKSDTPLALIAKKAYLVKGNIISDWK</sequence>
<accession>A0A9D1S914</accession>
<protein>
    <submittedName>
        <fullName evidence="1">HAD-IB family phosphatase</fullName>
    </submittedName>
</protein>
<organism evidence="1 2">
    <name type="scientific">Candidatus Limousia pullorum</name>
    <dbReference type="NCBI Taxonomy" id="2840860"/>
    <lineage>
        <taxon>Bacteria</taxon>
        <taxon>Bacillati</taxon>
        <taxon>Bacillota</taxon>
        <taxon>Clostridia</taxon>
        <taxon>Eubacteriales</taxon>
        <taxon>Oscillospiraceae</taxon>
        <taxon>Oscillospiraceae incertae sedis</taxon>
        <taxon>Candidatus Limousia</taxon>
    </lineage>
</organism>
<dbReference type="AlphaFoldDB" id="A0A9D1S914"/>
<dbReference type="NCBIfam" id="TIGR01488">
    <property type="entry name" value="HAD-SF-IB"/>
    <property type="match status" value="1"/>
</dbReference>
<proteinExistence type="predicted"/>
<dbReference type="SUPFAM" id="SSF56784">
    <property type="entry name" value="HAD-like"/>
    <property type="match status" value="1"/>
</dbReference>
<name>A0A9D1S914_9FIRM</name>
<dbReference type="Pfam" id="PF12710">
    <property type="entry name" value="HAD"/>
    <property type="match status" value="1"/>
</dbReference>
<evidence type="ECO:0000313" key="2">
    <source>
        <dbReference type="Proteomes" id="UP000824118"/>
    </source>
</evidence>
<dbReference type="InterPro" id="IPR023214">
    <property type="entry name" value="HAD_sf"/>
</dbReference>
<reference evidence="1" key="1">
    <citation type="submission" date="2020-10" db="EMBL/GenBank/DDBJ databases">
        <authorList>
            <person name="Gilroy R."/>
        </authorList>
    </citation>
    <scope>NUCLEOTIDE SEQUENCE</scope>
    <source>
        <strain evidence="1">ChiGjej1B1-1684</strain>
    </source>
</reference>
<dbReference type="EMBL" id="DVNG01000117">
    <property type="protein sequence ID" value="HIU50903.1"/>
    <property type="molecule type" value="Genomic_DNA"/>
</dbReference>
<dbReference type="Proteomes" id="UP000824118">
    <property type="component" value="Unassembled WGS sequence"/>
</dbReference>
<dbReference type="Gene3D" id="1.20.1440.100">
    <property type="entry name" value="SG protein - dephosphorylation function"/>
    <property type="match status" value="1"/>
</dbReference>
<evidence type="ECO:0000313" key="1">
    <source>
        <dbReference type="EMBL" id="HIU50903.1"/>
    </source>
</evidence>
<dbReference type="InterPro" id="IPR036412">
    <property type="entry name" value="HAD-like_sf"/>
</dbReference>
<reference evidence="1" key="2">
    <citation type="journal article" date="2021" name="PeerJ">
        <title>Extensive microbial diversity within the chicken gut microbiome revealed by metagenomics and culture.</title>
        <authorList>
            <person name="Gilroy R."/>
            <person name="Ravi A."/>
            <person name="Getino M."/>
            <person name="Pursley I."/>
            <person name="Horton D.L."/>
            <person name="Alikhan N.F."/>
            <person name="Baker D."/>
            <person name="Gharbi K."/>
            <person name="Hall N."/>
            <person name="Watson M."/>
            <person name="Adriaenssens E.M."/>
            <person name="Foster-Nyarko E."/>
            <person name="Jarju S."/>
            <person name="Secka A."/>
            <person name="Antonio M."/>
            <person name="Oren A."/>
            <person name="Chaudhuri R.R."/>
            <person name="La Ragione R."/>
            <person name="Hildebrand F."/>
            <person name="Pallen M.J."/>
        </authorList>
    </citation>
    <scope>NUCLEOTIDE SEQUENCE</scope>
    <source>
        <strain evidence="1">ChiGjej1B1-1684</strain>
    </source>
</reference>
<gene>
    <name evidence="1" type="ORF">IAD22_07815</name>
</gene>
<comment type="caution">
    <text evidence="1">The sequence shown here is derived from an EMBL/GenBank/DDBJ whole genome shotgun (WGS) entry which is preliminary data.</text>
</comment>